<dbReference type="Gene3D" id="3.50.90.10">
    <property type="entry name" value="YerB-like"/>
    <property type="match status" value="1"/>
</dbReference>
<keyword evidence="5" id="KW-1185">Reference proteome</keyword>
<feature type="region of interest" description="Disordered" evidence="1">
    <location>
        <begin position="13"/>
        <end position="34"/>
    </location>
</feature>
<gene>
    <name evidence="4" type="ORF">H9624_05130</name>
</gene>
<dbReference type="Proteomes" id="UP000661894">
    <property type="component" value="Unassembled WGS sequence"/>
</dbReference>
<dbReference type="Pfam" id="PF11258">
    <property type="entry name" value="DUF3048"/>
    <property type="match status" value="1"/>
</dbReference>
<dbReference type="InterPro" id="IPR035328">
    <property type="entry name" value="DUF3048_C"/>
</dbReference>
<name>A0ABR8Z0C9_9MICO</name>
<feature type="compositionally biased region" description="Low complexity" evidence="1">
    <location>
        <begin position="21"/>
        <end position="34"/>
    </location>
</feature>
<evidence type="ECO:0000259" key="2">
    <source>
        <dbReference type="Pfam" id="PF11258"/>
    </source>
</evidence>
<evidence type="ECO:0000313" key="5">
    <source>
        <dbReference type="Proteomes" id="UP000661894"/>
    </source>
</evidence>
<dbReference type="InterPro" id="IPR021416">
    <property type="entry name" value="DUF3048_N"/>
</dbReference>
<feature type="domain" description="DUF3048" evidence="3">
    <location>
        <begin position="209"/>
        <end position="320"/>
    </location>
</feature>
<evidence type="ECO:0000256" key="1">
    <source>
        <dbReference type="SAM" id="MobiDB-lite"/>
    </source>
</evidence>
<dbReference type="EMBL" id="JACSPO010000001">
    <property type="protein sequence ID" value="MBD8061704.1"/>
    <property type="molecule type" value="Genomic_DNA"/>
</dbReference>
<sequence>MTIAALALTGCASSAPREAGTPSTAPTTVAPTPAAVPTWPLTGVPVDDAEERPAVAVKVENTAMARPQTGLEEADVVWEEMVEGGITRFNAVFHSRLPEVVGPIRSVRPMDAGIAAPLGGPQVISGGQPLFLGSVQDAGVQLISHDAGHAGFFRSPDRRAPHNLYGRLAELLSQAEVTEPPRAQFTFAVGSEEASAVLDGEPASALRLSFPQTSPGWTWDADAGRWLRDEAGEPATSAAGDVLGAENVVVMRVEVVASEGRDQSGDAVPETVMTGTGEALVASGGRVLPATWSKATLEEPVTLTTAAGDDVALSPGTTWVELVPVDRGGVDVER</sequence>
<comment type="caution">
    <text evidence="4">The sequence shown here is derived from an EMBL/GenBank/DDBJ whole genome shotgun (WGS) entry which is preliminary data.</text>
</comment>
<dbReference type="Pfam" id="PF17479">
    <property type="entry name" value="DUF3048_C"/>
    <property type="match status" value="1"/>
</dbReference>
<protein>
    <submittedName>
        <fullName evidence="4">DUF3048 domain-containing protein</fullName>
    </submittedName>
</protein>
<feature type="domain" description="DUF3048" evidence="2">
    <location>
        <begin position="41"/>
        <end position="176"/>
    </location>
</feature>
<dbReference type="SUPFAM" id="SSF159774">
    <property type="entry name" value="YerB-like"/>
    <property type="match status" value="1"/>
</dbReference>
<dbReference type="InterPro" id="IPR023158">
    <property type="entry name" value="YerB-like_sf"/>
</dbReference>
<accession>A0ABR8Z0C9</accession>
<reference evidence="4 5" key="1">
    <citation type="submission" date="2020-08" db="EMBL/GenBank/DDBJ databases">
        <title>A Genomic Blueprint of the Chicken Gut Microbiome.</title>
        <authorList>
            <person name="Gilroy R."/>
            <person name="Ravi A."/>
            <person name="Getino M."/>
            <person name="Pursley I."/>
            <person name="Horton D.L."/>
            <person name="Alikhan N.-F."/>
            <person name="Baker D."/>
            <person name="Gharbi K."/>
            <person name="Hall N."/>
            <person name="Watson M."/>
            <person name="Adriaenssens E.M."/>
            <person name="Foster-Nyarko E."/>
            <person name="Jarju S."/>
            <person name="Secka A."/>
            <person name="Antonio M."/>
            <person name="Oren A."/>
            <person name="Chaudhuri R."/>
            <person name="La Ragione R.M."/>
            <person name="Hildebrand F."/>
            <person name="Pallen M.J."/>
        </authorList>
    </citation>
    <scope>NUCLEOTIDE SEQUENCE [LARGE SCALE GENOMIC DNA]</scope>
    <source>
        <strain evidence="4 5">Sa1BUA1</strain>
    </source>
</reference>
<proteinExistence type="predicted"/>
<organism evidence="4 5">
    <name type="scientific">Oceanitalea stevensii</name>
    <dbReference type="NCBI Taxonomy" id="2763072"/>
    <lineage>
        <taxon>Bacteria</taxon>
        <taxon>Bacillati</taxon>
        <taxon>Actinomycetota</taxon>
        <taxon>Actinomycetes</taxon>
        <taxon>Micrococcales</taxon>
        <taxon>Bogoriellaceae</taxon>
        <taxon>Georgenia</taxon>
    </lineage>
</organism>
<evidence type="ECO:0000313" key="4">
    <source>
        <dbReference type="EMBL" id="MBD8061704.1"/>
    </source>
</evidence>
<evidence type="ECO:0000259" key="3">
    <source>
        <dbReference type="Pfam" id="PF17479"/>
    </source>
</evidence>